<proteinExistence type="predicted"/>
<dbReference type="EMBL" id="CP136862">
    <property type="protein sequence ID" value="WOJ89791.1"/>
    <property type="molecule type" value="Genomic_DNA"/>
</dbReference>
<evidence type="ECO:0000313" key="2">
    <source>
        <dbReference type="EMBL" id="WOJ89791.1"/>
    </source>
</evidence>
<name>A0ABZ0HV67_9HYPH</name>
<sequence length="83" mass="9057">MIKILGIAGLCAGLGYGMTGLAFAQAYPPMVPPTTRYLLPGAPIYPLYEGRSIYRRTEPEAFYNESDEKGYPSGLPENPRTGE</sequence>
<protein>
    <recommendedName>
        <fullName evidence="4">Transmembrane protein</fullName>
    </recommendedName>
</protein>
<dbReference type="RefSeq" id="WP_407339237.1">
    <property type="nucleotide sequence ID" value="NZ_CP136862.1"/>
</dbReference>
<evidence type="ECO:0000313" key="3">
    <source>
        <dbReference type="Proteomes" id="UP001626536"/>
    </source>
</evidence>
<organism evidence="2 3">
    <name type="scientific">Methylocapsa polymorpha</name>
    <dbReference type="NCBI Taxonomy" id="3080828"/>
    <lineage>
        <taxon>Bacteria</taxon>
        <taxon>Pseudomonadati</taxon>
        <taxon>Pseudomonadota</taxon>
        <taxon>Alphaproteobacteria</taxon>
        <taxon>Hyphomicrobiales</taxon>
        <taxon>Beijerinckiaceae</taxon>
        <taxon>Methylocapsa</taxon>
    </lineage>
</organism>
<gene>
    <name evidence="2" type="ORF">RZS28_00295</name>
</gene>
<feature type="region of interest" description="Disordered" evidence="1">
    <location>
        <begin position="63"/>
        <end position="83"/>
    </location>
</feature>
<dbReference type="Proteomes" id="UP001626536">
    <property type="component" value="Chromosome"/>
</dbReference>
<reference evidence="2 3" key="1">
    <citation type="submission" date="2023-10" db="EMBL/GenBank/DDBJ databases">
        <title>Novel methanotroph of the genus Methylocapsa from a subarctic wetland.</title>
        <authorList>
            <person name="Belova S.E."/>
            <person name="Oshkin I.Y."/>
            <person name="Miroshnikov K."/>
            <person name="Dedysh S.N."/>
        </authorList>
    </citation>
    <scope>NUCLEOTIDE SEQUENCE [LARGE SCALE GENOMIC DNA]</scope>
    <source>
        <strain evidence="2 3">RX1</strain>
    </source>
</reference>
<keyword evidence="3" id="KW-1185">Reference proteome</keyword>
<evidence type="ECO:0000256" key="1">
    <source>
        <dbReference type="SAM" id="MobiDB-lite"/>
    </source>
</evidence>
<evidence type="ECO:0008006" key="4">
    <source>
        <dbReference type="Google" id="ProtNLM"/>
    </source>
</evidence>
<accession>A0ABZ0HV67</accession>